<comment type="similarity">
    <text evidence="1">Belongs to the universal stress protein A family.</text>
</comment>
<dbReference type="PRINTS" id="PR01438">
    <property type="entry name" value="UNVRSLSTRESS"/>
</dbReference>
<dbReference type="AlphaFoldDB" id="A0A433N2S2"/>
<dbReference type="PANTHER" id="PTHR46268">
    <property type="entry name" value="STRESS RESPONSE PROTEIN NHAX"/>
    <property type="match status" value="1"/>
</dbReference>
<dbReference type="Proteomes" id="UP000268857">
    <property type="component" value="Unassembled WGS sequence"/>
</dbReference>
<dbReference type="PIRSF" id="PIRSF006276">
    <property type="entry name" value="UspA"/>
    <property type="match status" value="1"/>
</dbReference>
<feature type="domain" description="UspA" evidence="2">
    <location>
        <begin position="1"/>
        <end position="158"/>
    </location>
</feature>
<name>A0A433N2S2_CHLFR</name>
<evidence type="ECO:0000256" key="1">
    <source>
        <dbReference type="ARBA" id="ARBA00008791"/>
    </source>
</evidence>
<dbReference type="EMBL" id="RSCJ01000024">
    <property type="protein sequence ID" value="RUR75482.1"/>
    <property type="molecule type" value="Genomic_DNA"/>
</dbReference>
<reference evidence="3 4" key="1">
    <citation type="journal article" date="2019" name="Genome Biol. Evol.">
        <title>Day and night: Metabolic profiles and evolutionary relationships of six axenic non-marine cyanobacteria.</title>
        <authorList>
            <person name="Will S.E."/>
            <person name="Henke P."/>
            <person name="Boedeker C."/>
            <person name="Huang S."/>
            <person name="Brinkmann H."/>
            <person name="Rohde M."/>
            <person name="Jarek M."/>
            <person name="Friedl T."/>
            <person name="Seufert S."/>
            <person name="Schumacher M."/>
            <person name="Overmann J."/>
            <person name="Neumann-Schaal M."/>
            <person name="Petersen J."/>
        </authorList>
    </citation>
    <scope>NUCLEOTIDE SEQUENCE [LARGE SCALE GENOMIC DNA]</scope>
    <source>
        <strain evidence="3 4">PCC 6912</strain>
    </source>
</reference>
<protein>
    <submittedName>
        <fullName evidence="3">Universal stress protein</fullName>
    </submittedName>
</protein>
<dbReference type="STRING" id="211165.GCA_000317285_03671"/>
<proteinExistence type="inferred from homology"/>
<sequence length="179" mass="19587">MFHKILVALDTSTSSKSVFDEALALAKALQANLTLLHVLSPEEEGSPDISFLSSPEYYVGLGMSTEILEMQQKRWEQFVNQGLEMLRSRADEATANGVSTEFTQTPGSCGRTICEFARNGRYDLIVIGRRGRSGLSELVLGSVSNYVLHHAPCSVLTVWHPVSESKTEAAQLEEVAPSI</sequence>
<keyword evidence="4" id="KW-1185">Reference proteome</keyword>
<dbReference type="CDD" id="cd00293">
    <property type="entry name" value="USP-like"/>
    <property type="match status" value="1"/>
</dbReference>
<dbReference type="PANTHER" id="PTHR46268:SF8">
    <property type="entry name" value="UNIVERSAL STRESS PROTEIN SLL1388"/>
    <property type="match status" value="1"/>
</dbReference>
<dbReference type="SUPFAM" id="SSF52402">
    <property type="entry name" value="Adenine nucleotide alpha hydrolases-like"/>
    <property type="match status" value="1"/>
</dbReference>
<comment type="caution">
    <text evidence="3">The sequence shown here is derived from an EMBL/GenBank/DDBJ whole genome shotgun (WGS) entry which is preliminary data.</text>
</comment>
<accession>A0A433N2S2</accession>
<evidence type="ECO:0000259" key="2">
    <source>
        <dbReference type="Pfam" id="PF00582"/>
    </source>
</evidence>
<dbReference type="RefSeq" id="WP_016875773.1">
    <property type="nucleotide sequence ID" value="NZ_AJLN01000098.1"/>
</dbReference>
<evidence type="ECO:0000313" key="3">
    <source>
        <dbReference type="EMBL" id="RUR75482.1"/>
    </source>
</evidence>
<gene>
    <name evidence="3" type="ORF">PCC6912_47130</name>
</gene>
<dbReference type="InterPro" id="IPR006015">
    <property type="entry name" value="Universal_stress_UspA"/>
</dbReference>
<evidence type="ECO:0000313" key="4">
    <source>
        <dbReference type="Proteomes" id="UP000268857"/>
    </source>
</evidence>
<organism evidence="3 4">
    <name type="scientific">Chlorogloeopsis fritschii PCC 6912</name>
    <dbReference type="NCBI Taxonomy" id="211165"/>
    <lineage>
        <taxon>Bacteria</taxon>
        <taxon>Bacillati</taxon>
        <taxon>Cyanobacteriota</taxon>
        <taxon>Cyanophyceae</taxon>
        <taxon>Nostocales</taxon>
        <taxon>Chlorogloeopsidaceae</taxon>
        <taxon>Chlorogloeopsis</taxon>
    </lineage>
</organism>
<dbReference type="InterPro" id="IPR006016">
    <property type="entry name" value="UspA"/>
</dbReference>
<dbReference type="InterPro" id="IPR014729">
    <property type="entry name" value="Rossmann-like_a/b/a_fold"/>
</dbReference>
<dbReference type="OrthoDB" id="516822at2"/>
<dbReference type="Gene3D" id="3.40.50.620">
    <property type="entry name" value="HUPs"/>
    <property type="match status" value="1"/>
</dbReference>
<dbReference type="Pfam" id="PF00582">
    <property type="entry name" value="Usp"/>
    <property type="match status" value="1"/>
</dbReference>